<dbReference type="Gene3D" id="3.40.630.30">
    <property type="match status" value="1"/>
</dbReference>
<feature type="region of interest" description="Disordered" evidence="4">
    <location>
        <begin position="1"/>
        <end position="22"/>
    </location>
</feature>
<comment type="similarity">
    <text evidence="3">Belongs to the acetyltransferase family. RimJ subfamily.</text>
</comment>
<evidence type="ECO:0000256" key="2">
    <source>
        <dbReference type="ARBA" id="ARBA00023315"/>
    </source>
</evidence>
<dbReference type="GO" id="GO:0016747">
    <property type="term" value="F:acyltransferase activity, transferring groups other than amino-acyl groups"/>
    <property type="evidence" value="ECO:0007669"/>
    <property type="project" value="InterPro"/>
</dbReference>
<dbReference type="InterPro" id="IPR000182">
    <property type="entry name" value="GNAT_dom"/>
</dbReference>
<accession>A0AA48RBK1</accession>
<gene>
    <name evidence="6" type="ORF">AMST5_03459</name>
</gene>
<dbReference type="Pfam" id="PF13302">
    <property type="entry name" value="Acetyltransf_3"/>
    <property type="match status" value="1"/>
</dbReference>
<dbReference type="InterPro" id="IPR051531">
    <property type="entry name" value="N-acetyltransferase"/>
</dbReference>
<evidence type="ECO:0000259" key="5">
    <source>
        <dbReference type="PROSITE" id="PS51186"/>
    </source>
</evidence>
<evidence type="ECO:0000256" key="3">
    <source>
        <dbReference type="ARBA" id="ARBA00038502"/>
    </source>
</evidence>
<dbReference type="AlphaFoldDB" id="A0AA48RBK1"/>
<feature type="domain" description="N-acetyltransferase" evidence="5">
    <location>
        <begin position="77"/>
        <end position="225"/>
    </location>
</feature>
<sequence>MTTAQGATRLQSECPEKARKGEKGEAAAVSPFVASGAELVFAWSWLMFPEITHDDIFRLETERMWLRWPRLSDAESVTQLVGDPEVSVRTANIPHPYNLRDAEQFIRRARAENESGQGLVLALAFKRTPNDAIGVIGAHGSDFRGTALLGYWLGRPFWRQGLMTEAARGFVDLIFGVTSLGEIVCDALPDNLASRRVQEKLGFVSLGEIEIDAPARGGRMKVERTRLSRGAAHTAFGARRPKFTST</sequence>
<dbReference type="SUPFAM" id="SSF55729">
    <property type="entry name" value="Acyl-CoA N-acyltransferases (Nat)"/>
    <property type="match status" value="1"/>
</dbReference>
<organism evidence="6">
    <name type="scientific">freshwater sediment metagenome</name>
    <dbReference type="NCBI Taxonomy" id="556182"/>
    <lineage>
        <taxon>unclassified sequences</taxon>
        <taxon>metagenomes</taxon>
        <taxon>ecological metagenomes</taxon>
    </lineage>
</organism>
<keyword evidence="1" id="KW-0808">Transferase</keyword>
<dbReference type="PANTHER" id="PTHR43792:SF8">
    <property type="entry name" value="[RIBOSOMAL PROTEIN US5]-ALANINE N-ACETYLTRANSFERASE"/>
    <property type="match status" value="1"/>
</dbReference>
<evidence type="ECO:0000256" key="4">
    <source>
        <dbReference type="SAM" id="MobiDB-lite"/>
    </source>
</evidence>
<feature type="compositionally biased region" description="Polar residues" evidence="4">
    <location>
        <begin position="1"/>
        <end position="11"/>
    </location>
</feature>
<dbReference type="InterPro" id="IPR016181">
    <property type="entry name" value="Acyl_CoA_acyltransferase"/>
</dbReference>
<dbReference type="PROSITE" id="PS51186">
    <property type="entry name" value="GNAT"/>
    <property type="match status" value="1"/>
</dbReference>
<name>A0AA48RBK1_9ZZZZ</name>
<evidence type="ECO:0000313" key="6">
    <source>
        <dbReference type="EMBL" id="CAJ0883735.1"/>
    </source>
</evidence>
<proteinExistence type="inferred from homology"/>
<dbReference type="EMBL" id="OY288114">
    <property type="protein sequence ID" value="CAJ0883735.1"/>
    <property type="molecule type" value="Genomic_DNA"/>
</dbReference>
<protein>
    <recommendedName>
        <fullName evidence="5">N-acetyltransferase domain-containing protein</fullName>
    </recommendedName>
</protein>
<dbReference type="PANTHER" id="PTHR43792">
    <property type="entry name" value="GNAT FAMILY, PUTATIVE (AFU_ORTHOLOGUE AFUA_3G00765)-RELATED-RELATED"/>
    <property type="match status" value="1"/>
</dbReference>
<reference evidence="6" key="1">
    <citation type="submission" date="2023-07" db="EMBL/GenBank/DDBJ databases">
        <authorList>
            <person name="Pelsma A.J. K."/>
        </authorList>
    </citation>
    <scope>NUCLEOTIDE SEQUENCE</scope>
</reference>
<keyword evidence="2" id="KW-0012">Acyltransferase</keyword>
<evidence type="ECO:0000256" key="1">
    <source>
        <dbReference type="ARBA" id="ARBA00022679"/>
    </source>
</evidence>